<keyword evidence="10" id="KW-1185">Reference proteome</keyword>
<evidence type="ECO:0000256" key="7">
    <source>
        <dbReference type="SAM" id="MobiDB-lite"/>
    </source>
</evidence>
<dbReference type="GO" id="GO:0005886">
    <property type="term" value="C:plasma membrane"/>
    <property type="evidence" value="ECO:0007669"/>
    <property type="project" value="UniProtKB-SubCell"/>
</dbReference>
<comment type="similarity">
    <text evidence="2">Belongs to the chromate ion transporter (CHR) (TC 2.A.51) family.</text>
</comment>
<proteinExistence type="inferred from homology"/>
<feature type="transmembrane region" description="Helical" evidence="8">
    <location>
        <begin position="119"/>
        <end position="139"/>
    </location>
</feature>
<dbReference type="AlphaFoldDB" id="A0A3N4YPX0"/>
<keyword evidence="6 8" id="KW-0472">Membrane</keyword>
<feature type="transmembrane region" description="Helical" evidence="8">
    <location>
        <begin position="292"/>
        <end position="313"/>
    </location>
</feature>
<name>A0A3N4YPX0_9MICO</name>
<feature type="transmembrane region" description="Helical" evidence="8">
    <location>
        <begin position="259"/>
        <end position="280"/>
    </location>
</feature>
<dbReference type="PANTHER" id="PTHR33567">
    <property type="entry name" value="CHROMATE ION TRANSPORTER (EUROFUNG)"/>
    <property type="match status" value="1"/>
</dbReference>
<dbReference type="RefSeq" id="WP_123814448.1">
    <property type="nucleotide sequence ID" value="NZ_RKQZ01000001.1"/>
</dbReference>
<keyword evidence="5 8" id="KW-1133">Transmembrane helix</keyword>
<dbReference type="EMBL" id="RKQZ01000001">
    <property type="protein sequence ID" value="RPF21414.1"/>
    <property type="molecule type" value="Genomic_DNA"/>
</dbReference>
<evidence type="ECO:0000256" key="3">
    <source>
        <dbReference type="ARBA" id="ARBA00022475"/>
    </source>
</evidence>
<dbReference type="PANTHER" id="PTHR33567:SF3">
    <property type="entry name" value="CHROMATE ION TRANSPORTER (EUROFUNG)"/>
    <property type="match status" value="1"/>
</dbReference>
<evidence type="ECO:0000256" key="2">
    <source>
        <dbReference type="ARBA" id="ARBA00005262"/>
    </source>
</evidence>
<evidence type="ECO:0000256" key="4">
    <source>
        <dbReference type="ARBA" id="ARBA00022692"/>
    </source>
</evidence>
<keyword evidence="3" id="KW-1003">Cell membrane</keyword>
<evidence type="ECO:0000256" key="5">
    <source>
        <dbReference type="ARBA" id="ARBA00022989"/>
    </source>
</evidence>
<accession>A0A3N4YPX0</accession>
<feature type="transmembrane region" description="Helical" evidence="8">
    <location>
        <begin position="357"/>
        <end position="381"/>
    </location>
</feature>
<comment type="caution">
    <text evidence="9">The sequence shown here is derived from an EMBL/GenBank/DDBJ whole genome shotgun (WGS) entry which is preliminary data.</text>
</comment>
<feature type="compositionally biased region" description="Basic and acidic residues" evidence="7">
    <location>
        <begin position="207"/>
        <end position="217"/>
    </location>
</feature>
<dbReference type="PIRSF" id="PIRSF004810">
    <property type="entry name" value="ChrA"/>
    <property type="match status" value="1"/>
</dbReference>
<comment type="subcellular location">
    <subcellularLocation>
        <location evidence="1">Cell membrane</location>
        <topology evidence="1">Multi-pass membrane protein</topology>
    </subcellularLocation>
</comment>
<sequence>METTSPVGRPGSAREVLAVFSRLGVTSFGGPVAHLGYFHEAFVERRGWISERAYADLVAFCQFLPGPASSQVGMAIGWRRAGIPGLLAAWAGFTLPSALLLLGFAYGVDAVGDLEGAGWITGLKAAAVAVVAQAVLGMARSLANTRATATIAGGAVIVLLLLPATGMPLALVQIAVIVAAGLAGLWWIAPPSSAPEGAAPADGALAVDDRTDGREVGDGGSPTDGRTDGRSGADDGDDADDRSATDDGERLAGVVSPGAAIACLVAFALALVLLPLWAALAGPGGIAGLVDTFYRAGSLVFGGGHVVLPLLQAETAGTVTHDEFLAGYGAAQAVPGPLFTFAGYLGAVSTSGPGGAWGAAIALVAVFAPSALLVVGALPYWDRLRRAAGAQRALAGVSAGVVGLLAAAFYDPVFTQGVLAAPSPSSALALVVAAYVALTQWKTPPWAVVIGAGVLAAFVA</sequence>
<dbReference type="InterPro" id="IPR003370">
    <property type="entry name" value="Chromate_transpt"/>
</dbReference>
<protein>
    <submittedName>
        <fullName evidence="9">Chromate transporter</fullName>
    </submittedName>
</protein>
<feature type="transmembrane region" description="Helical" evidence="8">
    <location>
        <begin position="146"/>
        <end position="164"/>
    </location>
</feature>
<feature type="transmembrane region" description="Helical" evidence="8">
    <location>
        <begin position="325"/>
        <end position="345"/>
    </location>
</feature>
<evidence type="ECO:0000256" key="6">
    <source>
        <dbReference type="ARBA" id="ARBA00023136"/>
    </source>
</evidence>
<evidence type="ECO:0000313" key="9">
    <source>
        <dbReference type="EMBL" id="RPF21414.1"/>
    </source>
</evidence>
<dbReference type="GO" id="GO:0015109">
    <property type="term" value="F:chromate transmembrane transporter activity"/>
    <property type="evidence" value="ECO:0007669"/>
    <property type="project" value="InterPro"/>
</dbReference>
<keyword evidence="4 8" id="KW-0812">Transmembrane</keyword>
<organism evidence="9 10">
    <name type="scientific">Myceligenerans xiligouense</name>
    <dbReference type="NCBI Taxonomy" id="253184"/>
    <lineage>
        <taxon>Bacteria</taxon>
        <taxon>Bacillati</taxon>
        <taxon>Actinomycetota</taxon>
        <taxon>Actinomycetes</taxon>
        <taxon>Micrococcales</taxon>
        <taxon>Promicromonosporaceae</taxon>
        <taxon>Myceligenerans</taxon>
    </lineage>
</organism>
<evidence type="ECO:0000313" key="10">
    <source>
        <dbReference type="Proteomes" id="UP000280501"/>
    </source>
</evidence>
<dbReference type="Pfam" id="PF02417">
    <property type="entry name" value="Chromate_transp"/>
    <property type="match status" value="2"/>
</dbReference>
<reference evidence="9 10" key="1">
    <citation type="submission" date="2018-11" db="EMBL/GenBank/DDBJ databases">
        <title>Sequencing the genomes of 1000 actinobacteria strains.</title>
        <authorList>
            <person name="Klenk H.-P."/>
        </authorList>
    </citation>
    <scope>NUCLEOTIDE SEQUENCE [LARGE SCALE GENOMIC DNA]</scope>
    <source>
        <strain evidence="9 10">DSM 15700</strain>
    </source>
</reference>
<feature type="transmembrane region" description="Helical" evidence="8">
    <location>
        <begin position="393"/>
        <end position="410"/>
    </location>
</feature>
<feature type="region of interest" description="Disordered" evidence="7">
    <location>
        <begin position="198"/>
        <end position="248"/>
    </location>
</feature>
<feature type="transmembrane region" description="Helical" evidence="8">
    <location>
        <begin position="170"/>
        <end position="189"/>
    </location>
</feature>
<dbReference type="InterPro" id="IPR014047">
    <property type="entry name" value="Chr_Tranpt_l_chain"/>
</dbReference>
<gene>
    <name evidence="9" type="ORF">EDD34_2041</name>
</gene>
<feature type="transmembrane region" description="Helical" evidence="8">
    <location>
        <begin position="86"/>
        <end position="107"/>
    </location>
</feature>
<dbReference type="OrthoDB" id="8969999at2"/>
<dbReference type="Proteomes" id="UP000280501">
    <property type="component" value="Unassembled WGS sequence"/>
</dbReference>
<evidence type="ECO:0000256" key="8">
    <source>
        <dbReference type="SAM" id="Phobius"/>
    </source>
</evidence>
<evidence type="ECO:0000256" key="1">
    <source>
        <dbReference type="ARBA" id="ARBA00004651"/>
    </source>
</evidence>